<evidence type="ECO:0000313" key="5">
    <source>
        <dbReference type="Proteomes" id="UP000483379"/>
    </source>
</evidence>
<proteinExistence type="predicted"/>
<evidence type="ECO:0000313" key="4">
    <source>
        <dbReference type="EMBL" id="NEV61515.1"/>
    </source>
</evidence>
<evidence type="ECO:0000256" key="2">
    <source>
        <dbReference type="SAM" id="Phobius"/>
    </source>
</evidence>
<keyword evidence="2" id="KW-1133">Transmembrane helix</keyword>
<protein>
    <submittedName>
        <fullName evidence="4">GspB domain-containing protein</fullName>
    </submittedName>
</protein>
<keyword evidence="5" id="KW-1185">Reference proteome</keyword>
<evidence type="ECO:0000259" key="3">
    <source>
        <dbReference type="Pfam" id="PF16537"/>
    </source>
</evidence>
<feature type="compositionally biased region" description="Pro residues" evidence="1">
    <location>
        <begin position="94"/>
        <end position="106"/>
    </location>
</feature>
<dbReference type="Pfam" id="PF16537">
    <property type="entry name" value="T2SSB"/>
    <property type="match status" value="1"/>
</dbReference>
<sequence>MSYILEALKKSQQERELGQIPTLDASGIFVEDKQPVPHNYWVFLAVGLAALAVLIALYAAFRGGNPVEAPAEDGRPAAEAAQGMSPAPISVPTAMPPEAPRAPIAPKPGAEQQVQVLIQAPPPKRAARPAPVAPKPRDAVEEGGLVGTYARPTEGPLDPATEEALLRQLQAEQDALSGMRAPMDEGLGQRPERSLIPPDLVQDIESFKQQLRREKGIPPPESARKRAKITGDPTRLRLTAQQRAMVPAYLMTVHVYDDDLGKRFVVINGMKYLEGEETREGLRVEQILKEGAVLSYVGNPFYVPR</sequence>
<accession>A0A6M0JZJ2</accession>
<feature type="transmembrane region" description="Helical" evidence="2">
    <location>
        <begin position="40"/>
        <end position="61"/>
    </location>
</feature>
<keyword evidence="2" id="KW-0472">Membrane</keyword>
<keyword evidence="2" id="KW-0812">Transmembrane</keyword>
<comment type="caution">
    <text evidence="4">The sequence shown here is derived from an EMBL/GenBank/DDBJ whole genome shotgun (WGS) entry which is preliminary data.</text>
</comment>
<dbReference type="InterPro" id="IPR032389">
    <property type="entry name" value="GspB_C"/>
</dbReference>
<evidence type="ECO:0000256" key="1">
    <source>
        <dbReference type="SAM" id="MobiDB-lite"/>
    </source>
</evidence>
<reference evidence="4 5" key="1">
    <citation type="submission" date="2020-02" db="EMBL/GenBank/DDBJ databases">
        <title>Genome sequences of Thiorhodococcus mannitoliphagus and Thiorhodococcus minor, purple sulfur photosynthetic bacteria in the gammaproteobacterial family, Chromatiaceae.</title>
        <authorList>
            <person name="Aviles F.A."/>
            <person name="Meyer T.E."/>
            <person name="Kyndt J.A."/>
        </authorList>
    </citation>
    <scope>NUCLEOTIDE SEQUENCE [LARGE SCALE GENOMIC DNA]</scope>
    <source>
        <strain evidence="4 5">DSM 11518</strain>
    </source>
</reference>
<dbReference type="GO" id="GO:0015627">
    <property type="term" value="C:type II protein secretion system complex"/>
    <property type="evidence" value="ECO:0007669"/>
    <property type="project" value="InterPro"/>
</dbReference>
<feature type="domain" description="Type II secretion system protein GspB C-terminal" evidence="3">
    <location>
        <begin position="246"/>
        <end position="304"/>
    </location>
</feature>
<dbReference type="AlphaFoldDB" id="A0A6M0JZJ2"/>
<name>A0A6M0JZJ2_9GAMM</name>
<gene>
    <name evidence="4" type="ORF">G3446_06330</name>
</gene>
<dbReference type="EMBL" id="JAAIJQ010000013">
    <property type="protein sequence ID" value="NEV61515.1"/>
    <property type="molecule type" value="Genomic_DNA"/>
</dbReference>
<organism evidence="4 5">
    <name type="scientific">Thiorhodococcus minor</name>
    <dbReference type="NCBI Taxonomy" id="57489"/>
    <lineage>
        <taxon>Bacteria</taxon>
        <taxon>Pseudomonadati</taxon>
        <taxon>Pseudomonadota</taxon>
        <taxon>Gammaproteobacteria</taxon>
        <taxon>Chromatiales</taxon>
        <taxon>Chromatiaceae</taxon>
        <taxon>Thiorhodococcus</taxon>
    </lineage>
</organism>
<dbReference type="RefSeq" id="WP_164451810.1">
    <property type="nucleotide sequence ID" value="NZ_JAAIJQ010000013.1"/>
</dbReference>
<feature type="region of interest" description="Disordered" evidence="1">
    <location>
        <begin position="71"/>
        <end position="144"/>
    </location>
</feature>
<dbReference type="Proteomes" id="UP000483379">
    <property type="component" value="Unassembled WGS sequence"/>
</dbReference>